<dbReference type="Pfam" id="PF23839">
    <property type="entry name" value="DUF7209"/>
    <property type="match status" value="1"/>
</dbReference>
<accession>A0A0A0RMX7</accession>
<gene>
    <name evidence="1" type="ORF">CPT_Mater190</name>
</gene>
<evidence type="ECO:0000313" key="1">
    <source>
        <dbReference type="EMBL" id="AIW03347.1"/>
    </source>
</evidence>
<keyword evidence="2" id="KW-1185">Reference proteome</keyword>
<dbReference type="EMBL" id="KM236245">
    <property type="protein sequence ID" value="AIW03347.1"/>
    <property type="molecule type" value="Genomic_DNA"/>
</dbReference>
<dbReference type="RefSeq" id="YP_009151149.1">
    <property type="nucleotide sequence ID" value="NC_027366.1"/>
</dbReference>
<reference evidence="1 2" key="1">
    <citation type="submission" date="2014-07" db="EMBL/GenBank/DDBJ databases">
        <title>Complete Genome of Bacillus megaterium Myophage Mater.</title>
        <authorList>
            <person name="Lancaster J.C."/>
            <person name="Hodde M.K."/>
            <person name="Hernandez A.C."/>
            <person name="Everett G.F.K."/>
        </authorList>
    </citation>
    <scope>NUCLEOTIDE SEQUENCE [LARGE SCALE GENOMIC DNA]</scope>
</reference>
<organism evidence="1 2">
    <name type="scientific">Bacillus phage Mater</name>
    <dbReference type="NCBI Taxonomy" id="1540090"/>
    <lineage>
        <taxon>Viruses</taxon>
        <taxon>Duplodnaviria</taxon>
        <taxon>Heunggongvirae</taxon>
        <taxon>Uroviricota</taxon>
        <taxon>Caudoviricetes</taxon>
        <taxon>Herelleviridae</taxon>
        <taxon>Bastillevirinae</taxon>
        <taxon>Matervirus</taxon>
        <taxon>Matervirus mater</taxon>
    </lineage>
</organism>
<sequence length="76" mass="8371">MRQKTIELKMMDGSSFFIDTMDMQTLGIPDNPEAYVNSFLAGSRGPLMQVNLAVDGAGGKTYINPHMIISVKVTYI</sequence>
<dbReference type="GeneID" id="24607095"/>
<evidence type="ECO:0000313" key="2">
    <source>
        <dbReference type="Proteomes" id="UP000030206"/>
    </source>
</evidence>
<dbReference type="OrthoDB" id="28677at10239"/>
<dbReference type="KEGG" id="vg:24607095"/>
<protein>
    <submittedName>
        <fullName evidence="1">Uncharacterized protein</fullName>
    </submittedName>
</protein>
<name>A0A0A0RMX7_9CAUD</name>
<dbReference type="InterPro" id="IPR055633">
    <property type="entry name" value="DUF7209"/>
</dbReference>
<proteinExistence type="predicted"/>
<dbReference type="Proteomes" id="UP000030206">
    <property type="component" value="Segment"/>
</dbReference>